<evidence type="ECO:0000313" key="1">
    <source>
        <dbReference type="EMBL" id="SFC27010.1"/>
    </source>
</evidence>
<dbReference type="Proteomes" id="UP000199438">
    <property type="component" value="Unassembled WGS sequence"/>
</dbReference>
<reference evidence="2" key="1">
    <citation type="submission" date="2016-10" db="EMBL/GenBank/DDBJ databases">
        <authorList>
            <person name="Varghese N."/>
            <person name="Submissions S."/>
        </authorList>
    </citation>
    <scope>NUCLEOTIDE SEQUENCE [LARGE SCALE GENOMIC DNA]</scope>
    <source>
        <strain evidence="2">DSM 24499</strain>
    </source>
</reference>
<gene>
    <name evidence="1" type="ORF">SAMN04487907_103163</name>
</gene>
<dbReference type="OrthoDB" id="946181at2"/>
<dbReference type="AlphaFoldDB" id="A0A1I1I1A8"/>
<accession>A0A1I1I1A8</accession>
<sequence length="314" mass="36068">MYFRFFILVFSLFLCLSCKNNDPNKEHLIDLHQKNIIPDGTYVADRYEDRNDGYDWVGVEITSITDTIIKVSIRSRADLKRPTCTLHCLAIKIDDSIYQSIKTTLPVQFKFNKSTLSIFSKSPQDLAYFCSGGASIEGSYRMIERNLDAAQVDPRVYSKYLHSERVNFEINVTSKNEAKVLKVIPMGLSKDNSIYTQSLDMEIVNTQITDLDQDGAPELIIQLQNFETHKSDLIVFTTNHKKSMSLVNFPVNEFNLKNGAYKGYDTYEIEKGRLKRSFPIFQDGKQTNNKHLIIYKLIPGEAMPQLKVDLEQTM</sequence>
<proteinExistence type="predicted"/>
<keyword evidence="2" id="KW-1185">Reference proteome</keyword>
<name>A0A1I1I1A8_9FLAO</name>
<protein>
    <recommendedName>
        <fullName evidence="3">Lysozyme inhibitor of I-type lysozyme</fullName>
    </recommendedName>
</protein>
<organism evidence="1 2">
    <name type="scientific">Zunongwangia mangrovi</name>
    <dbReference type="NCBI Taxonomy" id="1334022"/>
    <lineage>
        <taxon>Bacteria</taxon>
        <taxon>Pseudomonadati</taxon>
        <taxon>Bacteroidota</taxon>
        <taxon>Flavobacteriia</taxon>
        <taxon>Flavobacteriales</taxon>
        <taxon>Flavobacteriaceae</taxon>
        <taxon>Zunongwangia</taxon>
    </lineage>
</organism>
<dbReference type="RefSeq" id="WP_092541863.1">
    <property type="nucleotide sequence ID" value="NZ_FOKV01000003.1"/>
</dbReference>
<dbReference type="STRING" id="1334022.SAMN04487907_103163"/>
<evidence type="ECO:0008006" key="3">
    <source>
        <dbReference type="Google" id="ProtNLM"/>
    </source>
</evidence>
<evidence type="ECO:0000313" key="2">
    <source>
        <dbReference type="Proteomes" id="UP000199438"/>
    </source>
</evidence>
<dbReference type="EMBL" id="FOKV01000003">
    <property type="protein sequence ID" value="SFC27010.1"/>
    <property type="molecule type" value="Genomic_DNA"/>
</dbReference>